<protein>
    <submittedName>
        <fullName evidence="2">Glycosyltransferase</fullName>
    </submittedName>
</protein>
<sequence length="261" mass="30805">MDTPYPKISVVTPNYNLGDFIESTILSVLNQHYPNLEYIIIDGGSIDNSLQVIKKYESKISYFVTEPDKGMYDAINKGFAIATGDILCWINSDDVLWEGSLHYVAKIFTENKQVQWLQGFPSLINEDGELVFQRKPVVSKFHFYLRKYKSDYSFIQQESTFWTKKLWDVSGGKINTEYTLAGDFDLWMRFFKYEKLYASKIQLGAFREREGQLSKNMSLYLEETEKSIQTHYKTLSFTDRIYLWYLNFFKINYSIKIKYID</sequence>
<proteinExistence type="predicted"/>
<name>A0A9X1JZV2_9FLAO</name>
<reference evidence="2" key="1">
    <citation type="submission" date="2021-07" db="EMBL/GenBank/DDBJ databases">
        <title>Aureisphaera sp. CAU 1614 isolated from sea sediment.</title>
        <authorList>
            <person name="Kim W."/>
        </authorList>
    </citation>
    <scope>NUCLEOTIDE SEQUENCE</scope>
    <source>
        <strain evidence="2">CAU 1614</strain>
    </source>
</reference>
<gene>
    <name evidence="2" type="ORF">KXJ69_06380</name>
</gene>
<evidence type="ECO:0000313" key="3">
    <source>
        <dbReference type="Proteomes" id="UP001138686"/>
    </source>
</evidence>
<evidence type="ECO:0000259" key="1">
    <source>
        <dbReference type="Pfam" id="PF00535"/>
    </source>
</evidence>
<dbReference type="PANTHER" id="PTHR22916:SF65">
    <property type="entry name" value="SLR1065 PROTEIN"/>
    <property type="match status" value="1"/>
</dbReference>
<dbReference type="Pfam" id="PF00535">
    <property type="entry name" value="Glycos_transf_2"/>
    <property type="match status" value="1"/>
</dbReference>
<dbReference type="PANTHER" id="PTHR22916">
    <property type="entry name" value="GLYCOSYLTRANSFERASE"/>
    <property type="match status" value="1"/>
</dbReference>
<accession>A0A9X1JZV2</accession>
<organism evidence="2 3">
    <name type="scientific">Halomarinibacterium sedimenti</name>
    <dbReference type="NCBI Taxonomy" id="2857106"/>
    <lineage>
        <taxon>Bacteria</taxon>
        <taxon>Pseudomonadati</taxon>
        <taxon>Bacteroidota</taxon>
        <taxon>Flavobacteriia</taxon>
        <taxon>Flavobacteriales</taxon>
        <taxon>Flavobacteriaceae</taxon>
        <taxon>Halomarinibacterium</taxon>
    </lineage>
</organism>
<dbReference type="GO" id="GO:0016758">
    <property type="term" value="F:hexosyltransferase activity"/>
    <property type="evidence" value="ECO:0007669"/>
    <property type="project" value="UniProtKB-ARBA"/>
</dbReference>
<dbReference type="RefSeq" id="WP_219052140.1">
    <property type="nucleotide sequence ID" value="NZ_JAHWDP010000002.1"/>
</dbReference>
<dbReference type="InterPro" id="IPR001173">
    <property type="entry name" value="Glyco_trans_2-like"/>
</dbReference>
<evidence type="ECO:0000313" key="2">
    <source>
        <dbReference type="EMBL" id="MBW2937726.1"/>
    </source>
</evidence>
<dbReference type="Proteomes" id="UP001138686">
    <property type="component" value="Unassembled WGS sequence"/>
</dbReference>
<feature type="domain" description="Glycosyltransferase 2-like" evidence="1">
    <location>
        <begin position="9"/>
        <end position="133"/>
    </location>
</feature>
<keyword evidence="3" id="KW-1185">Reference proteome</keyword>
<comment type="caution">
    <text evidence="2">The sequence shown here is derived from an EMBL/GenBank/DDBJ whole genome shotgun (WGS) entry which is preliminary data.</text>
</comment>
<dbReference type="AlphaFoldDB" id="A0A9X1JZV2"/>
<dbReference type="CDD" id="cd06433">
    <property type="entry name" value="GT_2_WfgS_like"/>
    <property type="match status" value="1"/>
</dbReference>
<dbReference type="EMBL" id="JAHWDP010000002">
    <property type="protein sequence ID" value="MBW2937726.1"/>
    <property type="molecule type" value="Genomic_DNA"/>
</dbReference>